<feature type="non-terminal residue" evidence="1">
    <location>
        <position position="137"/>
    </location>
</feature>
<keyword evidence="2" id="KW-1185">Reference proteome</keyword>
<protein>
    <submittedName>
        <fullName evidence="1">Uncharacterized protein</fullName>
    </submittedName>
</protein>
<dbReference type="EMBL" id="JABBWG010000021">
    <property type="protein sequence ID" value="KAG1814350.1"/>
    <property type="molecule type" value="Genomic_DNA"/>
</dbReference>
<accession>A0A9P7JC17</accession>
<dbReference type="OrthoDB" id="5364171at2759"/>
<sequence>YVIVFASRAVADEWWRAVSTSSTTRFSNSIQRANAQFYTHDVDQANAAECLTVKGVATQSLGKVFFLLLHDLGGRELSIIPSPDFADYISGNSFFIRSNVSPYDYWYCPHYDTSASVFVSCTERTRFRISLSAGGTS</sequence>
<reference evidence="1" key="1">
    <citation type="journal article" date="2020" name="New Phytol.">
        <title>Comparative genomics reveals dynamic genome evolution in host specialist ectomycorrhizal fungi.</title>
        <authorList>
            <person name="Lofgren L.A."/>
            <person name="Nguyen N.H."/>
            <person name="Vilgalys R."/>
            <person name="Ruytinx J."/>
            <person name="Liao H.L."/>
            <person name="Branco S."/>
            <person name="Kuo A."/>
            <person name="LaButti K."/>
            <person name="Lipzen A."/>
            <person name="Andreopoulos W."/>
            <person name="Pangilinan J."/>
            <person name="Riley R."/>
            <person name="Hundley H."/>
            <person name="Na H."/>
            <person name="Barry K."/>
            <person name="Grigoriev I.V."/>
            <person name="Stajich J.E."/>
            <person name="Kennedy P.G."/>
        </authorList>
    </citation>
    <scope>NUCLEOTIDE SEQUENCE</scope>
    <source>
        <strain evidence="1">MN1</strain>
    </source>
</reference>
<dbReference type="RefSeq" id="XP_041191811.1">
    <property type="nucleotide sequence ID" value="XM_041331145.1"/>
</dbReference>
<name>A0A9P7JC17_9AGAM</name>
<dbReference type="GeneID" id="64625162"/>
<evidence type="ECO:0000313" key="1">
    <source>
        <dbReference type="EMBL" id="KAG1814350.1"/>
    </source>
</evidence>
<evidence type="ECO:0000313" key="2">
    <source>
        <dbReference type="Proteomes" id="UP000807769"/>
    </source>
</evidence>
<gene>
    <name evidence="1" type="ORF">BJ212DRAFT_1274260</name>
</gene>
<comment type="caution">
    <text evidence="1">The sequence shown here is derived from an EMBL/GenBank/DDBJ whole genome shotgun (WGS) entry which is preliminary data.</text>
</comment>
<dbReference type="Proteomes" id="UP000807769">
    <property type="component" value="Unassembled WGS sequence"/>
</dbReference>
<proteinExistence type="predicted"/>
<organism evidence="1 2">
    <name type="scientific">Suillus subaureus</name>
    <dbReference type="NCBI Taxonomy" id="48587"/>
    <lineage>
        <taxon>Eukaryota</taxon>
        <taxon>Fungi</taxon>
        <taxon>Dikarya</taxon>
        <taxon>Basidiomycota</taxon>
        <taxon>Agaricomycotina</taxon>
        <taxon>Agaricomycetes</taxon>
        <taxon>Agaricomycetidae</taxon>
        <taxon>Boletales</taxon>
        <taxon>Suillineae</taxon>
        <taxon>Suillaceae</taxon>
        <taxon>Suillus</taxon>
    </lineage>
</organism>
<dbReference type="AlphaFoldDB" id="A0A9P7JC17"/>